<reference evidence="2 3" key="4">
    <citation type="journal article" date="2000" name="Virology">
        <title>The brown algal virus EsV-1 particle contains a putative hybrid histidine kinase.</title>
        <authorList>
            <person name="Delaroque N."/>
            <person name="Wolf S."/>
            <person name="Muller D.G."/>
            <person name="Knippers R."/>
        </authorList>
    </citation>
    <scope>NUCLEOTIDE SEQUENCE [LARGE SCALE GENOMIC DNA]</scope>
    <source>
        <strain evidence="3">Isolate New Zealand/Kaikoura/1988</strain>
    </source>
</reference>
<evidence type="ECO:0000256" key="1">
    <source>
        <dbReference type="SAM" id="Coils"/>
    </source>
</evidence>
<proteinExistence type="predicted"/>
<dbReference type="Proteomes" id="UP000000864">
    <property type="component" value="Segment"/>
</dbReference>
<evidence type="ECO:0000313" key="3">
    <source>
        <dbReference type="Proteomes" id="UP000000864"/>
    </source>
</evidence>
<protein>
    <submittedName>
        <fullName evidence="2">EsV-1-5</fullName>
    </submittedName>
</protein>
<reference evidence="2 3" key="3">
    <citation type="journal article" date="2000" name="Virology">
        <title>Characterization and immunolocalization of major structural proteins in the brown algal virus EsV-1.</title>
        <authorList>
            <person name="Delaroque N."/>
            <person name="Wolf S."/>
            <person name="Muller D.G."/>
            <person name="Knippers R."/>
        </authorList>
    </citation>
    <scope>NUCLEOTIDE SEQUENCE [LARGE SCALE GENOMIC DNA]</scope>
    <source>
        <strain evidence="3">Isolate New Zealand/Kaikoura/1988</strain>
    </source>
</reference>
<sequence>MLTKNIWSQIGINPANTLLPPVHNVGMIILREELTDAENDLHAARVALKTLEEAGASGDTSDLYTAMWKLQKKEQAYFARRYLQTNKAVLRGWHNQVSKYKFRKEASVGHGVQGIVYHVINHPDKVVKRYSVRRPGTLAFLTTKQFVYDRIACEQGFGPQIYEISSDGRVIDLSDKSTIPKFEKGLIISVVMEKIEKMTDQEELLKNSGGIVGVWKKMRQGGLLNVDGFYAHSLKQKAIVAGDFGVVEEATNDQMFIDKMYEFFDSCLSIGANDPGIALKYEKEHPEDSFTKLILKPALDKTYRR</sequence>
<keyword evidence="1" id="KW-0175">Coiled coil</keyword>
<dbReference type="KEGG" id="vg:920744"/>
<gene>
    <name evidence="2" type="primary">ORF 5</name>
</gene>
<keyword evidence="3" id="KW-1185">Reference proteome</keyword>
<organism evidence="2 3">
    <name type="scientific">Ectocarpus siliculosus virus 1 (isolate New Zealand/Kaikoura/1988)</name>
    <name type="common">EsV-1</name>
    <dbReference type="NCBI Taxonomy" id="654926"/>
    <lineage>
        <taxon>Viruses</taxon>
        <taxon>Varidnaviria</taxon>
        <taxon>Bamfordvirae</taxon>
        <taxon>Nucleocytoviricota</taxon>
        <taxon>Megaviricetes</taxon>
        <taxon>Algavirales</taxon>
        <taxon>Phycodnaviridae</taxon>
        <taxon>Phaeovirus</taxon>
        <taxon>Phaeovirus unasiliculosus</taxon>
        <taxon>Ectocarpus siliculosus virus 1</taxon>
    </lineage>
</organism>
<reference evidence="2 3" key="2">
    <citation type="journal article" date="1998" name="Adv. Virus Res.">
        <title>Viruses in marine brown algae.</title>
        <authorList>
            <person name="Muller D.G."/>
            <person name="Kapp M."/>
            <person name="Knippers R."/>
        </authorList>
    </citation>
    <scope>NUCLEOTIDE SEQUENCE [LARGE SCALE GENOMIC DNA]</scope>
    <source>
        <strain evidence="3">Isolate New Zealand/Kaikoura/1988</strain>
    </source>
</reference>
<dbReference type="EMBL" id="AF204951">
    <property type="protein sequence ID" value="AAK14431.1"/>
    <property type="molecule type" value="Genomic_DNA"/>
</dbReference>
<name>Q8QNQ4_ESV1K</name>
<feature type="coiled-coil region" evidence="1">
    <location>
        <begin position="27"/>
        <end position="54"/>
    </location>
</feature>
<evidence type="ECO:0000313" key="2">
    <source>
        <dbReference type="EMBL" id="AAK14431.1"/>
    </source>
</evidence>
<organismHost>
    <name type="scientific">Ectocarpus siliculosus</name>
    <name type="common">Brown alga</name>
    <name type="synonym">Conferva siliculosa</name>
    <dbReference type="NCBI Taxonomy" id="2880"/>
</organismHost>
<accession>Q8QNQ4</accession>
<reference evidence="2 3" key="1">
    <citation type="journal article" date="1995" name="Virology">
        <title>Coat protein of the Ectocarpus siliculosus virus.</title>
        <authorList>
            <person name="Klein M."/>
            <person name="Lanka S.T."/>
            <person name="Knippers R."/>
            <person name="Muller D.G."/>
        </authorList>
    </citation>
    <scope>NUCLEOTIDE SEQUENCE [LARGE SCALE GENOMIC DNA]</scope>
    <source>
        <strain evidence="3">Isolate New Zealand/Kaikoura/1988</strain>
    </source>
</reference>